<dbReference type="Gene3D" id="3.40.220.10">
    <property type="entry name" value="Leucine Aminopeptidase, subunit E, domain 1"/>
    <property type="match status" value="1"/>
</dbReference>
<proteinExistence type="predicted"/>
<evidence type="ECO:0000313" key="4">
    <source>
        <dbReference type="Proteomes" id="UP000794436"/>
    </source>
</evidence>
<evidence type="ECO:0000313" key="3">
    <source>
        <dbReference type="EMBL" id="TMW59653.1"/>
    </source>
</evidence>
<feature type="region of interest" description="Disordered" evidence="1">
    <location>
        <begin position="88"/>
        <end position="109"/>
    </location>
</feature>
<dbReference type="PANTHER" id="PTHR11106:SF27">
    <property type="entry name" value="MACRO DOMAIN-CONTAINING PROTEIN"/>
    <property type="match status" value="1"/>
</dbReference>
<reference evidence="3" key="1">
    <citation type="submission" date="2019-03" db="EMBL/GenBank/DDBJ databases">
        <title>Long read genome sequence of the mycoparasitic Pythium oligandrum ATCC 38472 isolated from sugarbeet rhizosphere.</title>
        <authorList>
            <person name="Gaulin E."/>
        </authorList>
    </citation>
    <scope>NUCLEOTIDE SEQUENCE</scope>
    <source>
        <strain evidence="3">ATCC 38472_TT</strain>
    </source>
</reference>
<comment type="caution">
    <text evidence="3">The sequence shown here is derived from an EMBL/GenBank/DDBJ whole genome shotgun (WGS) entry which is preliminary data.</text>
</comment>
<dbReference type="AlphaFoldDB" id="A0A8K1FIE2"/>
<dbReference type="InterPro" id="IPR002589">
    <property type="entry name" value="Macro_dom"/>
</dbReference>
<feature type="compositionally biased region" description="Acidic residues" evidence="1">
    <location>
        <begin position="93"/>
        <end position="107"/>
    </location>
</feature>
<dbReference type="InterPro" id="IPR043472">
    <property type="entry name" value="Macro_dom-like"/>
</dbReference>
<evidence type="ECO:0000259" key="2">
    <source>
        <dbReference type="PROSITE" id="PS51154"/>
    </source>
</evidence>
<dbReference type="PANTHER" id="PTHR11106">
    <property type="entry name" value="GANGLIOSIDE INDUCED DIFFERENTIATION ASSOCIATED PROTEIN 2-RELATED"/>
    <property type="match status" value="1"/>
</dbReference>
<keyword evidence="4" id="KW-1185">Reference proteome</keyword>
<accession>A0A8K1FIE2</accession>
<dbReference type="SUPFAM" id="SSF52949">
    <property type="entry name" value="Macro domain-like"/>
    <property type="match status" value="1"/>
</dbReference>
<gene>
    <name evidence="3" type="ORF">Poli38472_004722</name>
</gene>
<organism evidence="3 4">
    <name type="scientific">Pythium oligandrum</name>
    <name type="common">Mycoparasitic fungus</name>
    <dbReference type="NCBI Taxonomy" id="41045"/>
    <lineage>
        <taxon>Eukaryota</taxon>
        <taxon>Sar</taxon>
        <taxon>Stramenopiles</taxon>
        <taxon>Oomycota</taxon>
        <taxon>Peronosporomycetes</taxon>
        <taxon>Pythiales</taxon>
        <taxon>Pythiaceae</taxon>
        <taxon>Pythium</taxon>
    </lineage>
</organism>
<feature type="domain" description="Macro" evidence="2">
    <location>
        <begin position="129"/>
        <end position="315"/>
    </location>
</feature>
<dbReference type="SMART" id="SM00506">
    <property type="entry name" value="A1pp"/>
    <property type="match status" value="1"/>
</dbReference>
<dbReference type="OrthoDB" id="6077599at2759"/>
<dbReference type="Pfam" id="PF01661">
    <property type="entry name" value="Macro"/>
    <property type="match status" value="1"/>
</dbReference>
<dbReference type="EMBL" id="SPLM01000109">
    <property type="protein sequence ID" value="TMW59653.1"/>
    <property type="molecule type" value="Genomic_DNA"/>
</dbReference>
<dbReference type="Proteomes" id="UP000794436">
    <property type="component" value="Unassembled WGS sequence"/>
</dbReference>
<dbReference type="PROSITE" id="PS51154">
    <property type="entry name" value="MACRO"/>
    <property type="match status" value="1"/>
</dbReference>
<protein>
    <recommendedName>
        <fullName evidence="2">Macro domain-containing protein</fullName>
    </recommendedName>
</protein>
<evidence type="ECO:0000256" key="1">
    <source>
        <dbReference type="SAM" id="MobiDB-lite"/>
    </source>
</evidence>
<sequence>MEIQGGYVMGTTMKKTKRPTPVALYGLTHVLHLELVMQKVLVMLPLVDLDAFLTTLHPHKDLKWLQEESELWKELLIMHFGGRRELTSAQASEDGDSDAGEDDESTEEPVMRTVWLPKRGYCLEMHEFVLSLEEYEHFRSHFRIVRDDIGSITEIEGNQIDAIAFPTNPYLHNPHMGVAAVVFRRAGEELDEHVETLEMVLHPGEAHTTPGFGTGVRSLIHCHGPHLHQPDCFEILSQTYTSVLEEAMEENTKVLALTSISTGNFGMPIPDATRVGVRAIQSYYRKHHRWDTTVAVVCYEADVYEAFQDTLQKTLAAFNT</sequence>
<name>A0A8K1FIE2_PYTOL</name>